<dbReference type="SUPFAM" id="SSF75098">
    <property type="entry name" value="Monomethylamine methyltransferase MtmB"/>
    <property type="match status" value="1"/>
</dbReference>
<dbReference type="Pfam" id="PF05369">
    <property type="entry name" value="MtmB"/>
    <property type="match status" value="1"/>
</dbReference>
<dbReference type="KEGG" id="fwa:DCMF_08800"/>
<dbReference type="EMBL" id="CP017634">
    <property type="protein sequence ID" value="ATW24858.1"/>
    <property type="molecule type" value="Genomic_DNA"/>
</dbReference>
<accession>A0A3G1KQX1</accession>
<proteinExistence type="predicted"/>
<dbReference type="AlphaFoldDB" id="A0A3G1KQX1"/>
<dbReference type="Proteomes" id="UP000323521">
    <property type="component" value="Chromosome"/>
</dbReference>
<dbReference type="RefSeq" id="WP_148134086.1">
    <property type="nucleotide sequence ID" value="NZ_CP017634.1"/>
</dbReference>
<reference evidence="1 2" key="1">
    <citation type="submission" date="2016-10" db="EMBL/GenBank/DDBJ databases">
        <title>Complete Genome Sequence of Peptococcaceae strain DCMF.</title>
        <authorList>
            <person name="Edwards R.J."/>
            <person name="Holland S.I."/>
            <person name="Deshpande N.P."/>
            <person name="Wong Y.K."/>
            <person name="Ertan H."/>
            <person name="Manefield M."/>
            <person name="Russell T.L."/>
            <person name="Lee M.J."/>
        </authorList>
    </citation>
    <scope>NUCLEOTIDE SEQUENCE [LARGE SCALE GENOMIC DNA]</scope>
    <source>
        <strain evidence="1 2">DCMF</strain>
    </source>
</reference>
<keyword evidence="2" id="KW-1185">Reference proteome</keyword>
<dbReference type="InterPro" id="IPR008031">
    <property type="entry name" value="MtmB_MeTrfase"/>
</dbReference>
<sequence length="466" mass="51594">MSLRREKLLKSLEKAFTGPICSVKEWDTKIIPQTIKEKLKKYGLQNTLDMENPINTDDDLADQFFKAGHELALELGMLNVETERIIKITEEELKHTLMHKPKELTLGSGPDTVLLKVRKPEDPTPPLLCASLGIVVSEDLYVPIVEGLVKYRKLVDVLHGPSLATIYGQKVRSGTPYETLMGRYEVELRRHALWRAGRPGMANTGVAGAVTEFGHLGGAAAMGGPGNVTMALCPVEMKTNFSVFHRIMMAINYDMRIRAGGFSYIGGYAGPAEGAALANVATDLLIGTVLDSDYTSSYVYDIQLFGNCGRKALWANSVSIQAVSRNTNLIRNKIVNETGGPCTDMFMYEAAVGLMNHCVSGASKTTQPRSAGGKFTDHLTPMEAWWCGEVFKSCAGMTRKDANEVAKKVLPKYEERLTNPPKGKSVLDCFDLKEMRPLPEYERLYLDIRKELIDLGMPLDKVYNEM</sequence>
<name>A0A3G1KQX1_FORW1</name>
<dbReference type="Gene3D" id="3.20.20.460">
    <property type="entry name" value="Monomethylamine methyltransferase MtmB"/>
    <property type="match status" value="1"/>
</dbReference>
<organism evidence="1 2">
    <name type="scientific">Formimonas warabiya</name>
    <dbReference type="NCBI Taxonomy" id="1761012"/>
    <lineage>
        <taxon>Bacteria</taxon>
        <taxon>Bacillati</taxon>
        <taxon>Bacillota</taxon>
        <taxon>Clostridia</taxon>
        <taxon>Eubacteriales</taxon>
        <taxon>Peptococcaceae</taxon>
        <taxon>Candidatus Formimonas</taxon>
    </lineage>
</organism>
<dbReference type="GO" id="GO:0032259">
    <property type="term" value="P:methylation"/>
    <property type="evidence" value="ECO:0007669"/>
    <property type="project" value="InterPro"/>
</dbReference>
<protein>
    <recommendedName>
        <fullName evidence="3">Monomethylamine:corrinoid methyltransferase</fullName>
    </recommendedName>
</protein>
<evidence type="ECO:0008006" key="3">
    <source>
        <dbReference type="Google" id="ProtNLM"/>
    </source>
</evidence>
<gene>
    <name evidence="1" type="ORF">DCMF_08800</name>
</gene>
<dbReference type="GO" id="GO:0008168">
    <property type="term" value="F:methyltransferase activity"/>
    <property type="evidence" value="ECO:0007669"/>
    <property type="project" value="InterPro"/>
</dbReference>
<evidence type="ECO:0000313" key="1">
    <source>
        <dbReference type="EMBL" id="ATW24858.1"/>
    </source>
</evidence>
<dbReference type="InterPro" id="IPR036655">
    <property type="entry name" value="MtmB_sf"/>
</dbReference>
<evidence type="ECO:0000313" key="2">
    <source>
        <dbReference type="Proteomes" id="UP000323521"/>
    </source>
</evidence>
<dbReference type="OrthoDB" id="1955833at2"/>